<dbReference type="InterPro" id="IPR033923">
    <property type="entry name" value="PAK_BD"/>
</dbReference>
<keyword evidence="6" id="KW-0808">Transferase</keyword>
<dbReference type="Proteomes" id="UP000699462">
    <property type="component" value="Unassembled WGS sequence"/>
</dbReference>
<feature type="region of interest" description="Disordered" evidence="13">
    <location>
        <begin position="201"/>
        <end position="222"/>
    </location>
</feature>
<dbReference type="InterPro" id="IPR036936">
    <property type="entry name" value="CRIB_dom_sf"/>
</dbReference>
<evidence type="ECO:0000256" key="7">
    <source>
        <dbReference type="ARBA" id="ARBA00022741"/>
    </source>
</evidence>
<feature type="binding site" evidence="12">
    <location>
        <position position="856"/>
    </location>
    <ligand>
        <name>ATP</name>
        <dbReference type="ChEBI" id="CHEBI:30616"/>
    </ligand>
</feature>
<evidence type="ECO:0000313" key="16">
    <source>
        <dbReference type="Proteomes" id="UP000699462"/>
    </source>
</evidence>
<dbReference type="InterPro" id="IPR000095">
    <property type="entry name" value="CRIB_dom"/>
</dbReference>
<keyword evidence="5" id="KW-0723">Serine/threonine-protein kinase</keyword>
<feature type="region of interest" description="Disordered" evidence="13">
    <location>
        <begin position="260"/>
        <end position="306"/>
    </location>
</feature>
<dbReference type="InterPro" id="IPR051931">
    <property type="entry name" value="PAK3-like"/>
</dbReference>
<dbReference type="InterPro" id="IPR000719">
    <property type="entry name" value="Prot_kinase_dom"/>
</dbReference>
<name>A0A8T0DSB7_9TREM</name>
<dbReference type="GO" id="GO:0005737">
    <property type="term" value="C:cytoplasm"/>
    <property type="evidence" value="ECO:0007669"/>
    <property type="project" value="UniProtKB-SubCell"/>
</dbReference>
<dbReference type="EC" id="2.7.11.1" evidence="3"/>
<dbReference type="PANTHER" id="PTHR45832">
    <property type="entry name" value="SERINE/THREONINE-PROTEIN KINASE SAMKA-RELATED-RELATED"/>
    <property type="match status" value="1"/>
</dbReference>
<evidence type="ECO:0000256" key="11">
    <source>
        <dbReference type="ARBA" id="ARBA00048679"/>
    </source>
</evidence>
<feature type="compositionally biased region" description="Polar residues" evidence="13">
    <location>
        <begin position="260"/>
        <end position="269"/>
    </location>
</feature>
<organism evidence="15 16">
    <name type="scientific">Paragonimus westermani</name>
    <dbReference type="NCBI Taxonomy" id="34504"/>
    <lineage>
        <taxon>Eukaryota</taxon>
        <taxon>Metazoa</taxon>
        <taxon>Spiralia</taxon>
        <taxon>Lophotrochozoa</taxon>
        <taxon>Platyhelminthes</taxon>
        <taxon>Trematoda</taxon>
        <taxon>Digenea</taxon>
        <taxon>Plagiorchiida</taxon>
        <taxon>Troglotremata</taxon>
        <taxon>Troglotrematidae</taxon>
        <taxon>Paragonimus</taxon>
    </lineage>
</organism>
<feature type="compositionally biased region" description="Low complexity" evidence="13">
    <location>
        <begin position="206"/>
        <end position="221"/>
    </location>
</feature>
<dbReference type="AlphaFoldDB" id="A0A8T0DSB7"/>
<feature type="region of interest" description="Disordered" evidence="13">
    <location>
        <begin position="775"/>
        <end position="806"/>
    </location>
</feature>
<dbReference type="InterPro" id="IPR008271">
    <property type="entry name" value="Ser/Thr_kinase_AS"/>
</dbReference>
<evidence type="ECO:0000256" key="8">
    <source>
        <dbReference type="ARBA" id="ARBA00022777"/>
    </source>
</evidence>
<evidence type="ECO:0000256" key="3">
    <source>
        <dbReference type="ARBA" id="ARBA00012513"/>
    </source>
</evidence>
<comment type="catalytic activity">
    <reaction evidence="10">
        <text>L-threonyl-[protein] + ATP = O-phospho-L-threonyl-[protein] + ADP + H(+)</text>
        <dbReference type="Rhea" id="RHEA:46608"/>
        <dbReference type="Rhea" id="RHEA-COMP:11060"/>
        <dbReference type="Rhea" id="RHEA-COMP:11605"/>
        <dbReference type="ChEBI" id="CHEBI:15378"/>
        <dbReference type="ChEBI" id="CHEBI:30013"/>
        <dbReference type="ChEBI" id="CHEBI:30616"/>
        <dbReference type="ChEBI" id="CHEBI:61977"/>
        <dbReference type="ChEBI" id="CHEBI:456216"/>
        <dbReference type="EC" id="2.7.11.1"/>
    </reaction>
</comment>
<dbReference type="PROSITE" id="PS00108">
    <property type="entry name" value="PROTEIN_KINASE_ST"/>
    <property type="match status" value="1"/>
</dbReference>
<dbReference type="PROSITE" id="PS00107">
    <property type="entry name" value="PROTEIN_KINASE_ATP"/>
    <property type="match status" value="1"/>
</dbReference>
<dbReference type="Pfam" id="PF00786">
    <property type="entry name" value="PBD"/>
    <property type="match status" value="1"/>
</dbReference>
<dbReference type="Gene3D" id="1.10.510.10">
    <property type="entry name" value="Transferase(Phosphotransferase) domain 1"/>
    <property type="match status" value="1"/>
</dbReference>
<keyword evidence="8" id="KW-0418">Kinase</keyword>
<dbReference type="OrthoDB" id="2914378at2759"/>
<dbReference type="GO" id="GO:0004674">
    <property type="term" value="F:protein serine/threonine kinase activity"/>
    <property type="evidence" value="ECO:0007669"/>
    <property type="project" value="UniProtKB-KW"/>
</dbReference>
<sequence length="1270" mass="135783">MPDRSTVLSDGQVCDTPHFCRDFSQLTLETSEIRPVLMAGTNVGHLSPPSATFLFSESGISSQLAPAPPVRSSSTLRKKDRPVLPPSKPLPTPPGKEEKKKKKKGKLFRLPKFYRSEKPAEPEISCPTHVTHNLHVAFDKSTGEIKGLPEAWHQLLLASNISRLEQERNPELLLGVLQCFDESAKQKDKYMTNISVVTNSSGSLESMNSTSRSFSTPSQSTNVTVCSDSVSLRSSNYPSCLSHPPVSSVENANASFHGSDPLATSINGSGRNGGVPMSAHSAAGSSSSGRGSSCTTNSGHGGHGASLHGLSAASLMELTGNRSHACTVSPGRRTSIGGGVFLGHFGRTSGPVIPEMSPALGTHRLIKDGPDAALFGSGSMASTNTGTLTNGQLLSQGRSFRETETGVSEGHGTSSAPILPRTSAVSVGGLSSSRSSGCSLSCSGVSGNLSMAGLPASASMMSTQLSYNQPGSASSPVNEDVQKSASFRLSPPPVPPHAKCGRHTDFVHPHSSEAVYIGDGAGTGCEGAGGTLRQTSTVGSPGDLSSKLESSLKPSFEELLSSMLLSKDGDLITPDPFVMVGESSSSSTSEPDGDEVEEDEDRGSESDRITDGLLNVADVDVSNQHYGAYEPPIIDPSSGLPTPMTVSEESADTAVGETTIQCNSGLVGTPPITNTDVIPPPAAFSNIGESPRSTPSYPHIQLPLKKTPASAPPPIPTKPQALLQTLWSQQQLTAFRAGQSPTPIAQHLLPATPPQHTDHLTLKPVVENTTIATPVQKQPFESDHKPTLQKAPSSTPRRRNGAHRLTDQQVHERLRAIVSKGNPYDKYQLVEKVGQGASGVVYSGYDVFTRKLVAIKQMNLAQQPKKELIINEILVMQANRQANIVNYLDSYLVPTALNRQILTTDTGSHTTTGSGSGEELWVVMEYLDGGSLTDVVTETCMEEGHIAAICKERGRACPLDVPPSRLNCCSPVGTNLRLLLVPVSASGVVYSGYDVFTRKLVAIKQMNLAQQPKKELIINEILVMQANRQANIVNYLDSYLVPTALNRQILTTDTGSHTTTGSGSGEELWVVMEYLDGGSLTDVVTETCMEEGHIAAICKEVLRALEFLHANRVIHRDIKSDNILLGMDGSVKLTDFGFCAQLSADKTKRSTMVGTPYWMAPEVVSRKQYGPKVDIWSLGIMAIEMLDGEPPYLNENPLRALYLIATNGKPEIKERHRLSPIFLDFLDHCLEVDVERRSTATELLKHPFICHCADSLSSLVPLIQLAREQK</sequence>
<dbReference type="SMART" id="SM00220">
    <property type="entry name" value="S_TKc"/>
    <property type="match status" value="1"/>
</dbReference>
<feature type="region of interest" description="Disordered" evidence="13">
    <location>
        <begin position="575"/>
        <end position="610"/>
    </location>
</feature>
<gene>
    <name evidence="15" type="ORF">P879_04950</name>
</gene>
<dbReference type="Gene3D" id="3.90.810.10">
    <property type="entry name" value="CRIB domain"/>
    <property type="match status" value="1"/>
</dbReference>
<evidence type="ECO:0000256" key="10">
    <source>
        <dbReference type="ARBA" id="ARBA00047899"/>
    </source>
</evidence>
<dbReference type="InterPro" id="IPR017441">
    <property type="entry name" value="Protein_kinase_ATP_BS"/>
</dbReference>
<evidence type="ECO:0000256" key="1">
    <source>
        <dbReference type="ARBA" id="ARBA00004496"/>
    </source>
</evidence>
<accession>A0A8T0DSB7</accession>
<evidence type="ECO:0000256" key="2">
    <source>
        <dbReference type="ARBA" id="ARBA00008874"/>
    </source>
</evidence>
<dbReference type="Gene3D" id="3.30.200.20">
    <property type="entry name" value="Phosphorylase Kinase, domain 1"/>
    <property type="match status" value="2"/>
</dbReference>
<dbReference type="InterPro" id="IPR011009">
    <property type="entry name" value="Kinase-like_dom_sf"/>
</dbReference>
<keyword evidence="16" id="KW-1185">Reference proteome</keyword>
<dbReference type="CDD" id="cd01093">
    <property type="entry name" value="CRIB_PAK_like"/>
    <property type="match status" value="1"/>
</dbReference>
<dbReference type="PANTHER" id="PTHR45832:SF22">
    <property type="entry name" value="SERINE_THREONINE-PROTEIN KINASE SAMKA-RELATED"/>
    <property type="match status" value="1"/>
</dbReference>
<comment type="similarity">
    <text evidence="2">Belongs to the protein kinase superfamily. STE Ser/Thr protein kinase family. STE20 subfamily.</text>
</comment>
<keyword evidence="9 12" id="KW-0067">ATP-binding</keyword>
<dbReference type="GO" id="GO:0005524">
    <property type="term" value="F:ATP binding"/>
    <property type="evidence" value="ECO:0007669"/>
    <property type="project" value="UniProtKB-UniRule"/>
</dbReference>
<evidence type="ECO:0000256" key="12">
    <source>
        <dbReference type="PROSITE-ProRule" id="PRU10141"/>
    </source>
</evidence>
<dbReference type="EMBL" id="JTDF01001786">
    <property type="protein sequence ID" value="KAF8569551.1"/>
    <property type="molecule type" value="Genomic_DNA"/>
</dbReference>
<evidence type="ECO:0000313" key="15">
    <source>
        <dbReference type="EMBL" id="KAF8569551.1"/>
    </source>
</evidence>
<dbReference type="Pfam" id="PF00069">
    <property type="entry name" value="Pkinase"/>
    <property type="match status" value="2"/>
</dbReference>
<dbReference type="PROSITE" id="PS50011">
    <property type="entry name" value="PROTEIN_KINASE_DOM"/>
    <property type="match status" value="1"/>
</dbReference>
<proteinExistence type="inferred from homology"/>
<protein>
    <recommendedName>
        <fullName evidence="3">non-specific serine/threonine protein kinase</fullName>
        <ecNumber evidence="3">2.7.11.1</ecNumber>
    </recommendedName>
</protein>
<evidence type="ECO:0000256" key="6">
    <source>
        <dbReference type="ARBA" id="ARBA00022679"/>
    </source>
</evidence>
<feature type="compositionally biased region" description="Pro residues" evidence="13">
    <location>
        <begin position="83"/>
        <end position="94"/>
    </location>
</feature>
<evidence type="ECO:0000256" key="13">
    <source>
        <dbReference type="SAM" id="MobiDB-lite"/>
    </source>
</evidence>
<feature type="region of interest" description="Disordered" evidence="13">
    <location>
        <begin position="64"/>
        <end position="104"/>
    </location>
</feature>
<feature type="compositionally biased region" description="Low complexity" evidence="13">
    <location>
        <begin position="278"/>
        <end position="293"/>
    </location>
</feature>
<feature type="domain" description="Protein kinase" evidence="14">
    <location>
        <begin position="827"/>
        <end position="1249"/>
    </location>
</feature>
<dbReference type="FunFam" id="1.10.510.10:FF:000011">
    <property type="entry name" value="Non-specific serine/threonine protein kinase"/>
    <property type="match status" value="1"/>
</dbReference>
<evidence type="ECO:0000259" key="14">
    <source>
        <dbReference type="PROSITE" id="PS50011"/>
    </source>
</evidence>
<keyword evidence="7 12" id="KW-0547">Nucleotide-binding</keyword>
<dbReference type="SUPFAM" id="SSF56112">
    <property type="entry name" value="Protein kinase-like (PK-like)"/>
    <property type="match status" value="2"/>
</dbReference>
<comment type="catalytic activity">
    <reaction evidence="11">
        <text>L-seryl-[protein] + ATP = O-phospho-L-seryl-[protein] + ADP + H(+)</text>
        <dbReference type="Rhea" id="RHEA:17989"/>
        <dbReference type="Rhea" id="RHEA-COMP:9863"/>
        <dbReference type="Rhea" id="RHEA-COMP:11604"/>
        <dbReference type="ChEBI" id="CHEBI:15378"/>
        <dbReference type="ChEBI" id="CHEBI:29999"/>
        <dbReference type="ChEBI" id="CHEBI:30616"/>
        <dbReference type="ChEBI" id="CHEBI:83421"/>
        <dbReference type="ChEBI" id="CHEBI:456216"/>
        <dbReference type="EC" id="2.7.11.1"/>
    </reaction>
</comment>
<evidence type="ECO:0000256" key="4">
    <source>
        <dbReference type="ARBA" id="ARBA00022490"/>
    </source>
</evidence>
<evidence type="ECO:0000256" key="9">
    <source>
        <dbReference type="ARBA" id="ARBA00022840"/>
    </source>
</evidence>
<evidence type="ECO:0000256" key="5">
    <source>
        <dbReference type="ARBA" id="ARBA00022527"/>
    </source>
</evidence>
<keyword evidence="4" id="KW-0963">Cytoplasm</keyword>
<feature type="compositionally biased region" description="Acidic residues" evidence="13">
    <location>
        <begin position="591"/>
        <end position="602"/>
    </location>
</feature>
<comment type="subcellular location">
    <subcellularLocation>
        <location evidence="1">Cytoplasm</location>
    </subcellularLocation>
</comment>
<comment type="caution">
    <text evidence="15">The sequence shown here is derived from an EMBL/GenBank/DDBJ whole genome shotgun (WGS) entry which is preliminary data.</text>
</comment>
<reference evidence="15 16" key="1">
    <citation type="submission" date="2019-07" db="EMBL/GenBank/DDBJ databases">
        <title>Annotation for the trematode Paragonimus westermani.</title>
        <authorList>
            <person name="Choi Y.-J."/>
        </authorList>
    </citation>
    <scope>NUCLEOTIDE SEQUENCE [LARGE SCALE GENOMIC DNA]</scope>
    <source>
        <strain evidence="15">180907_Pwestermani</strain>
    </source>
</reference>